<dbReference type="EMBL" id="LR796167">
    <property type="protein sequence ID" value="CAB4122379.1"/>
    <property type="molecule type" value="Genomic_DNA"/>
</dbReference>
<feature type="compositionally biased region" description="Polar residues" evidence="1">
    <location>
        <begin position="116"/>
        <end position="131"/>
    </location>
</feature>
<accession>A0A6J5KQ87</accession>
<gene>
    <name evidence="2" type="ORF">UFOVP29_13</name>
</gene>
<proteinExistence type="predicted"/>
<name>A0A6J5KQ87_9CAUD</name>
<evidence type="ECO:0000313" key="2">
    <source>
        <dbReference type="EMBL" id="CAB4122379.1"/>
    </source>
</evidence>
<sequence>MSNHIYSEYLNESTNSSNKFICQYVECRKPLPAKNGKYCDLKCCNRERNRQQSVIAAARRKITELEYSKNPKLCQQCNSALGFYQTLNGPAKFCNHSCAAARNNSIRSPESRAKQRQSVTRTARTTHNTPGPHSRIFWKKCPITGKYYHNRTPDGGRRRQSPYARDLKDIYYCLSRFKFNVYHFPELFDLTLLENNGWYSCPGKKRKNKDKNTTGVSRDHLYSVSTALESRIHPLIISHPVNCQLMLHKQNKIKHNNCSITLDELLTRILAFDNRSNRVKTHDLVVSIIESDSHIVSDIESLRSML</sequence>
<organism evidence="2">
    <name type="scientific">uncultured Caudovirales phage</name>
    <dbReference type="NCBI Taxonomy" id="2100421"/>
    <lineage>
        <taxon>Viruses</taxon>
        <taxon>Duplodnaviria</taxon>
        <taxon>Heunggongvirae</taxon>
        <taxon>Uroviricota</taxon>
        <taxon>Caudoviricetes</taxon>
        <taxon>Peduoviridae</taxon>
        <taxon>Maltschvirus</taxon>
        <taxon>Maltschvirus maltsch</taxon>
    </lineage>
</organism>
<feature type="region of interest" description="Disordered" evidence="1">
    <location>
        <begin position="105"/>
        <end position="131"/>
    </location>
</feature>
<reference evidence="2" key="1">
    <citation type="submission" date="2020-04" db="EMBL/GenBank/DDBJ databases">
        <authorList>
            <person name="Chiriac C."/>
            <person name="Salcher M."/>
            <person name="Ghai R."/>
            <person name="Kavagutti S V."/>
        </authorList>
    </citation>
    <scope>NUCLEOTIDE SEQUENCE</scope>
</reference>
<protein>
    <submittedName>
        <fullName evidence="2">Uncharacterized protein</fullName>
    </submittedName>
</protein>
<evidence type="ECO:0000256" key="1">
    <source>
        <dbReference type="SAM" id="MobiDB-lite"/>
    </source>
</evidence>